<dbReference type="Proteomes" id="UP000320209">
    <property type="component" value="Unassembled WGS sequence"/>
</dbReference>
<keyword evidence="3" id="KW-0325">Glycoprotein</keyword>
<dbReference type="InterPro" id="IPR049625">
    <property type="entry name" value="Glyco_transf_61_cat"/>
</dbReference>
<dbReference type="OrthoDB" id="288504at2"/>
<dbReference type="GO" id="GO:0016757">
    <property type="term" value="F:glycosyltransferase activity"/>
    <property type="evidence" value="ECO:0007669"/>
    <property type="project" value="UniProtKB-KW"/>
</dbReference>
<evidence type="ECO:0000313" key="5">
    <source>
        <dbReference type="EMBL" id="TQL69432.1"/>
    </source>
</evidence>
<name>A0A543AA02_9ACTN</name>
<evidence type="ECO:0000256" key="2">
    <source>
        <dbReference type="ARBA" id="ARBA00022679"/>
    </source>
</evidence>
<organism evidence="5 6">
    <name type="scientific">Nocardioides albertanoniae</name>
    <dbReference type="NCBI Taxonomy" id="1175486"/>
    <lineage>
        <taxon>Bacteria</taxon>
        <taxon>Bacillati</taxon>
        <taxon>Actinomycetota</taxon>
        <taxon>Actinomycetes</taxon>
        <taxon>Propionibacteriales</taxon>
        <taxon>Nocardioidaceae</taxon>
        <taxon>Nocardioides</taxon>
    </lineage>
</organism>
<reference evidence="5 6" key="1">
    <citation type="submission" date="2019-06" db="EMBL/GenBank/DDBJ databases">
        <title>Sequencing the genomes of 1000 actinobacteria strains.</title>
        <authorList>
            <person name="Klenk H.-P."/>
        </authorList>
    </citation>
    <scope>NUCLEOTIDE SEQUENCE [LARGE SCALE GENOMIC DNA]</scope>
    <source>
        <strain evidence="5 6">DSM 25218</strain>
    </source>
</reference>
<dbReference type="RefSeq" id="WP_141781304.1">
    <property type="nucleotide sequence ID" value="NZ_VFOV01000001.1"/>
</dbReference>
<evidence type="ECO:0000256" key="3">
    <source>
        <dbReference type="ARBA" id="ARBA00023180"/>
    </source>
</evidence>
<dbReference type="Pfam" id="PF04577">
    <property type="entry name" value="Glyco_transf_61"/>
    <property type="match status" value="1"/>
</dbReference>
<protein>
    <submittedName>
        <fullName evidence="5">Uncharacterized protein DUF563</fullName>
    </submittedName>
</protein>
<accession>A0A543AA02</accession>
<comment type="caution">
    <text evidence="5">The sequence shown here is derived from an EMBL/GenBank/DDBJ whole genome shotgun (WGS) entry which is preliminary data.</text>
</comment>
<proteinExistence type="predicted"/>
<gene>
    <name evidence="5" type="ORF">FB381_3337</name>
</gene>
<evidence type="ECO:0000313" key="6">
    <source>
        <dbReference type="Proteomes" id="UP000320209"/>
    </source>
</evidence>
<keyword evidence="6" id="KW-1185">Reference proteome</keyword>
<sequence>MNDPGVTEEQIQRLVESRDGDGVAAAIETWRAATGRLPADGLLVAADAVQHGAGRLLEQLSGNDGGFDRIGFNAAVRHLSFYGLGDLAAEVVDEVEARGLLPGDDLRLENAKLVIAGVRERLDRFEELAASGDYELVRLLEARDFERRPLLQRLPAVAEADLTCYQTSTRTTRHPSTFERDFAALPAAQRATLRAAGFDRGHTETEVERVFLARDVRFCVCDEDLATAFTGESRTRTIRASRYAKASSLNVAAPVREQIPAAYVLPFAHNYVNYYHLVAEAAAGLRSIHRVADDVPIVYVEDRFDVLPFVFERLGLDPARLVSAAELETTQVACGYWPDPPPYLWARWVYDFFAGLGAGEVDRRWRRVYLSRARSVRSFANEAAVEEMMAGLGFAIVYAEELSVAEQARVFGAVDIVVAPHGAGLTNLVFCRPGTRVVELFPDTYVKPDFYLRSKHLDADYRAMVVADDTVDLSLLSRLVGAAERPWAPHWLASWA</sequence>
<evidence type="ECO:0000259" key="4">
    <source>
        <dbReference type="Pfam" id="PF04577"/>
    </source>
</evidence>
<dbReference type="EMBL" id="VFOV01000001">
    <property type="protein sequence ID" value="TQL69432.1"/>
    <property type="molecule type" value="Genomic_DNA"/>
</dbReference>
<dbReference type="InterPro" id="IPR007657">
    <property type="entry name" value="Glycosyltransferase_61"/>
</dbReference>
<keyword evidence="1" id="KW-0328">Glycosyltransferase</keyword>
<dbReference type="PANTHER" id="PTHR20961">
    <property type="entry name" value="GLYCOSYLTRANSFERASE"/>
    <property type="match status" value="1"/>
</dbReference>
<evidence type="ECO:0000256" key="1">
    <source>
        <dbReference type="ARBA" id="ARBA00022676"/>
    </source>
</evidence>
<keyword evidence="2" id="KW-0808">Transferase</keyword>
<feature type="domain" description="Glycosyltransferase 61 catalytic" evidence="4">
    <location>
        <begin position="365"/>
        <end position="438"/>
    </location>
</feature>
<dbReference type="AlphaFoldDB" id="A0A543AA02"/>